<dbReference type="EMBL" id="CZAQ01000002">
    <property type="protein sequence ID" value="CUO83399.1"/>
    <property type="molecule type" value="Genomic_DNA"/>
</dbReference>
<sequence length="68" mass="7726">MEVESKRITLDAFRTMPDIVDPMPVAHLLGISDRSVYRLCQNGTFKAVKCGKLWRINRDSVLSYIGVN</sequence>
<proteinExistence type="predicted"/>
<dbReference type="AlphaFoldDB" id="A0A174IEM9"/>
<evidence type="ECO:0000313" key="2">
    <source>
        <dbReference type="EMBL" id="CUO83399.1"/>
    </source>
</evidence>
<feature type="domain" description="Helix-turn-helix" evidence="1">
    <location>
        <begin position="25"/>
        <end position="65"/>
    </location>
</feature>
<dbReference type="InterPro" id="IPR041657">
    <property type="entry name" value="HTH_17"/>
</dbReference>
<dbReference type="RefSeq" id="WP_055250287.1">
    <property type="nucleotide sequence ID" value="NZ_CABIXX010000002.1"/>
</dbReference>
<reference evidence="2 3" key="1">
    <citation type="submission" date="2015-09" db="EMBL/GenBank/DDBJ databases">
        <authorList>
            <consortium name="Pathogen Informatics"/>
        </authorList>
    </citation>
    <scope>NUCLEOTIDE SEQUENCE [LARGE SCALE GENOMIC DNA]</scope>
    <source>
        <strain evidence="2 3">2789STDY5834902</strain>
    </source>
</reference>
<dbReference type="Proteomes" id="UP000095454">
    <property type="component" value="Unassembled WGS sequence"/>
</dbReference>
<dbReference type="GO" id="GO:0003677">
    <property type="term" value="F:DNA binding"/>
    <property type="evidence" value="ECO:0007669"/>
    <property type="project" value="InterPro"/>
</dbReference>
<dbReference type="InterPro" id="IPR010093">
    <property type="entry name" value="SinI_DNA-bd"/>
</dbReference>
<dbReference type="NCBIfam" id="TIGR01764">
    <property type="entry name" value="excise"/>
    <property type="match status" value="1"/>
</dbReference>
<protein>
    <submittedName>
        <fullName evidence="2">DNA binding domain, excisionase family</fullName>
    </submittedName>
</protein>
<evidence type="ECO:0000259" key="1">
    <source>
        <dbReference type="Pfam" id="PF12728"/>
    </source>
</evidence>
<evidence type="ECO:0000313" key="3">
    <source>
        <dbReference type="Proteomes" id="UP000095454"/>
    </source>
</evidence>
<accession>A0A174IEM9</accession>
<name>A0A174IEM9_9ACTN</name>
<gene>
    <name evidence="2" type="ORF">ERS852514_00229</name>
</gene>
<organism evidence="2 3">
    <name type="scientific">Collinsella aerofaciens</name>
    <dbReference type="NCBI Taxonomy" id="74426"/>
    <lineage>
        <taxon>Bacteria</taxon>
        <taxon>Bacillati</taxon>
        <taxon>Actinomycetota</taxon>
        <taxon>Coriobacteriia</taxon>
        <taxon>Coriobacteriales</taxon>
        <taxon>Coriobacteriaceae</taxon>
        <taxon>Collinsella</taxon>
    </lineage>
</organism>
<dbReference type="Pfam" id="PF12728">
    <property type="entry name" value="HTH_17"/>
    <property type="match status" value="1"/>
</dbReference>